<dbReference type="AlphaFoldDB" id="A0A803NID0"/>
<dbReference type="Gramene" id="evm.model.01.1747">
    <property type="protein sequence ID" value="cds.evm.model.01.1747"/>
    <property type="gene ID" value="evm.TU.01.1747"/>
</dbReference>
<dbReference type="Proteomes" id="UP000596661">
    <property type="component" value="Chromosome 1"/>
</dbReference>
<reference evidence="2" key="2">
    <citation type="submission" date="2021-03" db="UniProtKB">
        <authorList>
            <consortium name="EnsemblPlants"/>
        </authorList>
    </citation>
    <scope>IDENTIFICATION</scope>
</reference>
<protein>
    <submittedName>
        <fullName evidence="2">Uncharacterized protein</fullName>
    </submittedName>
</protein>
<name>A0A803NID0_CANSA</name>
<evidence type="ECO:0000313" key="3">
    <source>
        <dbReference type="Proteomes" id="UP000596661"/>
    </source>
</evidence>
<dbReference type="EnsemblPlants" id="evm.model.01.1747">
    <property type="protein sequence ID" value="cds.evm.model.01.1747"/>
    <property type="gene ID" value="evm.TU.01.1747"/>
</dbReference>
<accession>A0A803NID0</accession>
<feature type="compositionally biased region" description="Basic and acidic residues" evidence="1">
    <location>
        <begin position="54"/>
        <end position="72"/>
    </location>
</feature>
<feature type="region of interest" description="Disordered" evidence="1">
    <location>
        <begin position="1"/>
        <end position="89"/>
    </location>
</feature>
<sequence>MGVKSVANRSKEKRQVGEADDSDFAPPLLKRDRGPTKKKAKVNVPQKISPSSDNKNEQLKVKDIRPTDEERQNSNLDGLFLDEFIDDRG</sequence>
<reference evidence="2" key="1">
    <citation type="submission" date="2018-11" db="EMBL/GenBank/DDBJ databases">
        <authorList>
            <person name="Grassa J C."/>
        </authorList>
    </citation>
    <scope>NUCLEOTIDE SEQUENCE [LARGE SCALE GENOMIC DNA]</scope>
</reference>
<evidence type="ECO:0000256" key="1">
    <source>
        <dbReference type="SAM" id="MobiDB-lite"/>
    </source>
</evidence>
<evidence type="ECO:0000313" key="2">
    <source>
        <dbReference type="EnsemblPlants" id="cds.evm.model.01.1747"/>
    </source>
</evidence>
<proteinExistence type="predicted"/>
<organism evidence="2 3">
    <name type="scientific">Cannabis sativa</name>
    <name type="common">Hemp</name>
    <name type="synonym">Marijuana</name>
    <dbReference type="NCBI Taxonomy" id="3483"/>
    <lineage>
        <taxon>Eukaryota</taxon>
        <taxon>Viridiplantae</taxon>
        <taxon>Streptophyta</taxon>
        <taxon>Embryophyta</taxon>
        <taxon>Tracheophyta</taxon>
        <taxon>Spermatophyta</taxon>
        <taxon>Magnoliopsida</taxon>
        <taxon>eudicotyledons</taxon>
        <taxon>Gunneridae</taxon>
        <taxon>Pentapetalae</taxon>
        <taxon>rosids</taxon>
        <taxon>fabids</taxon>
        <taxon>Rosales</taxon>
        <taxon>Cannabaceae</taxon>
        <taxon>Cannabis</taxon>
    </lineage>
</organism>
<dbReference type="EMBL" id="UZAU01000046">
    <property type="status" value="NOT_ANNOTATED_CDS"/>
    <property type="molecule type" value="Genomic_DNA"/>
</dbReference>
<keyword evidence="3" id="KW-1185">Reference proteome</keyword>